<dbReference type="PROSITE" id="PS50093">
    <property type="entry name" value="PKD"/>
    <property type="match status" value="1"/>
</dbReference>
<name>A0ABP6XKR7_9FLAO</name>
<dbReference type="EMBL" id="BAABCY010000047">
    <property type="protein sequence ID" value="GAA3568679.1"/>
    <property type="molecule type" value="Genomic_DNA"/>
</dbReference>
<reference evidence="3" key="1">
    <citation type="journal article" date="2019" name="Int. J. Syst. Evol. Microbiol.">
        <title>The Global Catalogue of Microorganisms (GCM) 10K type strain sequencing project: providing services to taxonomists for standard genome sequencing and annotation.</title>
        <authorList>
            <consortium name="The Broad Institute Genomics Platform"/>
            <consortium name="The Broad Institute Genome Sequencing Center for Infectious Disease"/>
            <person name="Wu L."/>
            <person name="Ma J."/>
        </authorList>
    </citation>
    <scope>NUCLEOTIDE SEQUENCE [LARGE SCALE GENOMIC DNA]</scope>
    <source>
        <strain evidence="3">JCM 17111</strain>
    </source>
</reference>
<dbReference type="Pfam" id="PF00801">
    <property type="entry name" value="PKD"/>
    <property type="match status" value="1"/>
</dbReference>
<keyword evidence="3" id="KW-1185">Reference proteome</keyword>
<evidence type="ECO:0000313" key="3">
    <source>
        <dbReference type="Proteomes" id="UP001500954"/>
    </source>
</evidence>
<dbReference type="SUPFAM" id="SSF49299">
    <property type="entry name" value="PKD domain"/>
    <property type="match status" value="1"/>
</dbReference>
<dbReference type="Proteomes" id="UP001500954">
    <property type="component" value="Unassembled WGS sequence"/>
</dbReference>
<dbReference type="InterPro" id="IPR035986">
    <property type="entry name" value="PKD_dom_sf"/>
</dbReference>
<dbReference type="RefSeq" id="WP_345005636.1">
    <property type="nucleotide sequence ID" value="NZ_BAABCY010000047.1"/>
</dbReference>
<dbReference type="Pfam" id="PF13385">
    <property type="entry name" value="Laminin_G_3"/>
    <property type="match status" value="1"/>
</dbReference>
<dbReference type="Gene3D" id="2.60.120.200">
    <property type="match status" value="1"/>
</dbReference>
<comment type="caution">
    <text evidence="2">The sequence shown here is derived from an EMBL/GenBank/DDBJ whole genome shotgun (WGS) entry which is preliminary data.</text>
</comment>
<dbReference type="SMART" id="SM00089">
    <property type="entry name" value="PKD"/>
    <property type="match status" value="1"/>
</dbReference>
<dbReference type="InterPro" id="IPR013320">
    <property type="entry name" value="ConA-like_dom_sf"/>
</dbReference>
<sequence length="350" mass="38250">MRSEKTYKNNFLKSATLCIVAFFIACSPNENGYRDKNKAVDPSLLSTVDISASATEIFAEESVTFTDNSSNGPVLYSWTFEGGTPTTSSEKNPVVTYPAAGVFSVSLKVRNAYGISEEVTFEDYITVEGAPIPYLSNYAFNGNLVDKGLNKFDALSNYGDPTYAEDRKGNANSSWQAPDVADQYLTIPGFKGIGGDNPRTVMAWFKLPPEVTNRSTIVSWGTNSITKMFNIMVHGSRIRIEAGSSNVRTDEAFIFNDNVWHHLAVSYDPTDGPYLKDVKIYVDGVLIPNATDATGSFNSETRLIDTDLAGDVMIGQAIYNANHRFKGEIDDLRIIDTALLPAEISAVAAE</sequence>
<accession>A0ABP6XKR7</accession>
<evidence type="ECO:0000259" key="1">
    <source>
        <dbReference type="PROSITE" id="PS50093"/>
    </source>
</evidence>
<dbReference type="PROSITE" id="PS51257">
    <property type="entry name" value="PROKAR_LIPOPROTEIN"/>
    <property type="match status" value="1"/>
</dbReference>
<organism evidence="2 3">
    <name type="scientific">Snuella lapsa</name>
    <dbReference type="NCBI Taxonomy" id="870481"/>
    <lineage>
        <taxon>Bacteria</taxon>
        <taxon>Pseudomonadati</taxon>
        <taxon>Bacteroidota</taxon>
        <taxon>Flavobacteriia</taxon>
        <taxon>Flavobacteriales</taxon>
        <taxon>Flavobacteriaceae</taxon>
        <taxon>Snuella</taxon>
    </lineage>
</organism>
<feature type="domain" description="PKD" evidence="1">
    <location>
        <begin position="46"/>
        <end position="132"/>
    </location>
</feature>
<dbReference type="Gene3D" id="2.60.40.10">
    <property type="entry name" value="Immunoglobulins"/>
    <property type="match status" value="1"/>
</dbReference>
<evidence type="ECO:0000313" key="2">
    <source>
        <dbReference type="EMBL" id="GAA3568679.1"/>
    </source>
</evidence>
<dbReference type="InterPro" id="IPR013783">
    <property type="entry name" value="Ig-like_fold"/>
</dbReference>
<protein>
    <recommendedName>
        <fullName evidence="1">PKD domain-containing protein</fullName>
    </recommendedName>
</protein>
<gene>
    <name evidence="2" type="ORF">GCM10022395_18120</name>
</gene>
<proteinExistence type="predicted"/>
<dbReference type="CDD" id="cd00146">
    <property type="entry name" value="PKD"/>
    <property type="match status" value="1"/>
</dbReference>
<dbReference type="InterPro" id="IPR022409">
    <property type="entry name" value="PKD/Chitinase_dom"/>
</dbReference>
<dbReference type="SUPFAM" id="SSF49899">
    <property type="entry name" value="Concanavalin A-like lectins/glucanases"/>
    <property type="match status" value="1"/>
</dbReference>
<dbReference type="InterPro" id="IPR000601">
    <property type="entry name" value="PKD_dom"/>
</dbReference>